<sequence>MKVNTKRVADKKATQITIENATGNVTSKASCINVTTTIAIITRATNTRATTNFALERLS</sequence>
<dbReference type="AlphaFoldDB" id="F5Z4X6"/>
<organism evidence="1 2">
    <name type="scientific">Alteromonas naphthalenivorans</name>
    <dbReference type="NCBI Taxonomy" id="715451"/>
    <lineage>
        <taxon>Bacteria</taxon>
        <taxon>Pseudomonadati</taxon>
        <taxon>Pseudomonadota</taxon>
        <taxon>Gammaproteobacteria</taxon>
        <taxon>Alteromonadales</taxon>
        <taxon>Alteromonadaceae</taxon>
        <taxon>Alteromonas/Salinimonas group</taxon>
        <taxon>Alteromonas</taxon>
    </lineage>
</organism>
<gene>
    <name evidence="1" type="ordered locus">ambt_15165</name>
</gene>
<accession>F5Z4X6</accession>
<proteinExistence type="predicted"/>
<dbReference type="KEGG" id="alt:ambt_15165"/>
<name>F5Z4X6_ALTNA</name>
<dbReference type="Proteomes" id="UP000000683">
    <property type="component" value="Chromosome"/>
</dbReference>
<keyword evidence="2" id="KW-1185">Reference proteome</keyword>
<protein>
    <submittedName>
        <fullName evidence="1">Uncharacterized protein</fullName>
    </submittedName>
</protein>
<evidence type="ECO:0000313" key="2">
    <source>
        <dbReference type="Proteomes" id="UP000000683"/>
    </source>
</evidence>
<dbReference type="EMBL" id="CP002339">
    <property type="protein sequence ID" value="AEF04543.1"/>
    <property type="molecule type" value="Genomic_DNA"/>
</dbReference>
<dbReference type="HOGENOM" id="CLU_2950007_0_0_6"/>
<evidence type="ECO:0000313" key="1">
    <source>
        <dbReference type="EMBL" id="AEF04543.1"/>
    </source>
</evidence>
<reference evidence="1 2" key="1">
    <citation type="journal article" date="2011" name="J. Bacteriol.">
        <title>Complete genome sequence of the polycyclic aromatic hydrocarbon-degrading bacterium Alteromonas sp. strain SN2.</title>
        <authorList>
            <person name="Jin H.M."/>
            <person name="Jeong H."/>
            <person name="Moon E.J."/>
            <person name="Math R.K."/>
            <person name="Lee K."/>
            <person name="Kim H.J."/>
            <person name="Jeon C.O."/>
            <person name="Oh T.K."/>
            <person name="Kim J.F."/>
        </authorList>
    </citation>
    <scope>NUCLEOTIDE SEQUENCE [LARGE SCALE GENOMIC DNA]</scope>
    <source>
        <strain evidence="2">JCM 17741 / KACC 18427 / KCTC 11700BP / SN2</strain>
    </source>
</reference>